<dbReference type="InterPro" id="IPR036908">
    <property type="entry name" value="RlpA-like_sf"/>
</dbReference>
<dbReference type="InterPro" id="IPR049818">
    <property type="entry name" value="Expansin_EXLX1-like"/>
</dbReference>
<protein>
    <submittedName>
        <fullName evidence="3">Barwin-like endoglucanase</fullName>
    </submittedName>
</protein>
<evidence type="ECO:0000313" key="3">
    <source>
        <dbReference type="EMBL" id="KAF2765800.1"/>
    </source>
</evidence>
<dbReference type="InterPro" id="IPR036749">
    <property type="entry name" value="Expansin_CBD_sf"/>
</dbReference>
<evidence type="ECO:0000256" key="1">
    <source>
        <dbReference type="ARBA" id="ARBA00022729"/>
    </source>
</evidence>
<dbReference type="InterPro" id="IPR009009">
    <property type="entry name" value="RlpA-like_DPBB"/>
</dbReference>
<dbReference type="AlphaFoldDB" id="A0A6G1KZD6"/>
<evidence type="ECO:0000259" key="2">
    <source>
        <dbReference type="PROSITE" id="PS50842"/>
    </source>
</evidence>
<evidence type="ECO:0000313" key="4">
    <source>
        <dbReference type="Proteomes" id="UP000799436"/>
    </source>
</evidence>
<organism evidence="3 4">
    <name type="scientific">Teratosphaeria nubilosa</name>
    <dbReference type="NCBI Taxonomy" id="161662"/>
    <lineage>
        <taxon>Eukaryota</taxon>
        <taxon>Fungi</taxon>
        <taxon>Dikarya</taxon>
        <taxon>Ascomycota</taxon>
        <taxon>Pezizomycotina</taxon>
        <taxon>Dothideomycetes</taxon>
        <taxon>Dothideomycetidae</taxon>
        <taxon>Mycosphaerellales</taxon>
        <taxon>Teratosphaeriaceae</taxon>
        <taxon>Teratosphaeria</taxon>
    </lineage>
</organism>
<dbReference type="PANTHER" id="PTHR31836">
    <property type="match status" value="1"/>
</dbReference>
<dbReference type="SUPFAM" id="SSF50685">
    <property type="entry name" value="Barwin-like endoglucanases"/>
    <property type="match status" value="1"/>
</dbReference>
<accession>A0A6G1KZD6</accession>
<dbReference type="Gene3D" id="2.60.40.760">
    <property type="entry name" value="Expansin, cellulose-binding-like domain"/>
    <property type="match status" value="1"/>
</dbReference>
<name>A0A6G1KZD6_9PEZI</name>
<dbReference type="EMBL" id="ML995883">
    <property type="protein sequence ID" value="KAF2765800.1"/>
    <property type="molecule type" value="Genomic_DNA"/>
</dbReference>
<dbReference type="SUPFAM" id="SSF49590">
    <property type="entry name" value="PHL pollen allergen"/>
    <property type="match status" value="1"/>
</dbReference>
<dbReference type="PANTHER" id="PTHR31836:SF21">
    <property type="entry name" value="EXPANSIN-LIKE PROTEIN 7"/>
    <property type="match status" value="1"/>
</dbReference>
<dbReference type="NCBIfam" id="NF041144">
    <property type="entry name" value="expansin_EXLX1"/>
    <property type="match status" value="1"/>
</dbReference>
<dbReference type="OrthoDB" id="406505at2759"/>
<dbReference type="InterPro" id="IPR051477">
    <property type="entry name" value="Expansin_CellWall"/>
</dbReference>
<dbReference type="Pfam" id="PF03330">
    <property type="entry name" value="DPBB_1"/>
    <property type="match status" value="1"/>
</dbReference>
<feature type="domain" description="Expansin-like EG45" evidence="2">
    <location>
        <begin position="28"/>
        <end position="119"/>
    </location>
</feature>
<proteinExistence type="predicted"/>
<dbReference type="Gene3D" id="2.40.40.10">
    <property type="entry name" value="RlpA-like domain"/>
    <property type="match status" value="1"/>
</dbReference>
<keyword evidence="4" id="KW-1185">Reference proteome</keyword>
<keyword evidence="1" id="KW-0732">Signal</keyword>
<dbReference type="Proteomes" id="UP000799436">
    <property type="component" value="Unassembled WGS sequence"/>
</dbReference>
<dbReference type="CDD" id="cd22271">
    <property type="entry name" value="DPBB_EXP_N-like"/>
    <property type="match status" value="1"/>
</dbReference>
<dbReference type="PROSITE" id="PS50842">
    <property type="entry name" value="EXPANSIN_EG45"/>
    <property type="match status" value="1"/>
</dbReference>
<gene>
    <name evidence="3" type="ORF">EJ03DRAFT_330641</name>
</gene>
<reference evidence="3" key="1">
    <citation type="journal article" date="2020" name="Stud. Mycol.">
        <title>101 Dothideomycetes genomes: a test case for predicting lifestyles and emergence of pathogens.</title>
        <authorList>
            <person name="Haridas S."/>
            <person name="Albert R."/>
            <person name="Binder M."/>
            <person name="Bloem J."/>
            <person name="Labutti K."/>
            <person name="Salamov A."/>
            <person name="Andreopoulos B."/>
            <person name="Baker S."/>
            <person name="Barry K."/>
            <person name="Bills G."/>
            <person name="Bluhm B."/>
            <person name="Cannon C."/>
            <person name="Castanera R."/>
            <person name="Culley D."/>
            <person name="Daum C."/>
            <person name="Ezra D."/>
            <person name="Gonzalez J."/>
            <person name="Henrissat B."/>
            <person name="Kuo A."/>
            <person name="Liang C."/>
            <person name="Lipzen A."/>
            <person name="Lutzoni F."/>
            <person name="Magnuson J."/>
            <person name="Mondo S."/>
            <person name="Nolan M."/>
            <person name="Ohm R."/>
            <person name="Pangilinan J."/>
            <person name="Park H.-J."/>
            <person name="Ramirez L."/>
            <person name="Alfaro M."/>
            <person name="Sun H."/>
            <person name="Tritt A."/>
            <person name="Yoshinaga Y."/>
            <person name="Zwiers L.-H."/>
            <person name="Turgeon B."/>
            <person name="Goodwin S."/>
            <person name="Spatafora J."/>
            <person name="Crous P."/>
            <person name="Grigoriev I."/>
        </authorList>
    </citation>
    <scope>NUCLEOTIDE SEQUENCE</scope>
    <source>
        <strain evidence="3">CBS 116005</strain>
    </source>
</reference>
<dbReference type="InterPro" id="IPR007112">
    <property type="entry name" value="Expansin/allergen_DPBB_dom"/>
</dbReference>
<sequence length="212" mass="22642">MASAAVTPGMTRRSLVGDATFYGGNTAGGACSFANFTPPIGVFGTALSGNNWESAGNCGGCVKVNYSSKSITAMIVDECPGCGENHLDLFQNAFTELADISKGIIKVDWEYVDCPNITGPLKIHTKTGVSKDWFSAQVVNANRRTAKMEVSADGGSTWMATTRRDYNFFEIPSGTQSDSAWIRVSSNMGEAVTVKNVPMLPDFWANADCNHV</sequence>